<reference evidence="2" key="1">
    <citation type="submission" date="2022-12" db="EMBL/GenBank/DDBJ databases">
        <title>Species Delineation and Comparative Genomics within the Campylobacter ureolyticus Complex.</title>
        <authorList>
            <person name="Maki J."/>
            <person name="Howard M."/>
            <person name="Connelly S."/>
            <person name="Hardy D.J."/>
            <person name="Cameron A."/>
        </authorList>
    </citation>
    <scope>NUCLEOTIDE SEQUENCE</scope>
    <source>
        <strain evidence="2">URMC_787</strain>
    </source>
</reference>
<proteinExistence type="predicted"/>
<feature type="transmembrane region" description="Helical" evidence="1">
    <location>
        <begin position="185"/>
        <end position="204"/>
    </location>
</feature>
<evidence type="ECO:0000313" key="2">
    <source>
        <dbReference type="EMBL" id="MCZ6160629.1"/>
    </source>
</evidence>
<feature type="transmembrane region" description="Helical" evidence="1">
    <location>
        <begin position="328"/>
        <end position="344"/>
    </location>
</feature>
<evidence type="ECO:0000256" key="1">
    <source>
        <dbReference type="SAM" id="Phobius"/>
    </source>
</evidence>
<dbReference type="RefSeq" id="WP_269483920.1">
    <property type="nucleotide sequence ID" value="NZ_JAPXGM010000001.1"/>
</dbReference>
<dbReference type="EMBL" id="JAPXGO010000012">
    <property type="protein sequence ID" value="MCZ6160629.1"/>
    <property type="molecule type" value="Genomic_DNA"/>
</dbReference>
<name>A0A9Q4PU91_9BACT</name>
<comment type="caution">
    <text evidence="2">The sequence shown here is derived from an EMBL/GenBank/DDBJ whole genome shotgun (WGS) entry which is preliminary data.</text>
</comment>
<feature type="transmembrane region" description="Helical" evidence="1">
    <location>
        <begin position="216"/>
        <end position="246"/>
    </location>
</feature>
<feature type="transmembrane region" description="Helical" evidence="1">
    <location>
        <begin position="258"/>
        <end position="281"/>
    </location>
</feature>
<sequence>MSFEDILYNKDKKIEECKEFIRYIEEVFFVYNKDNLNVSILLELLHKKVDVLNSLKIEKYDQAIDNVRKIDGIDERIVRQIKYLKKEIYNDFSQKLDNKNTLKERLETKYNLNKLDKAINLEYYFLKRHKEYFKNFNISNTLKLNKIKNELRNNDFFDWYLYKKSQEYKVDTILGIFNFIKNNRWLSTILFFGFGFIIYIFYFFKETTPFVFGQEFIYVVVSTSTIFLLIPIILVIFVMSFYYLYISDKKDEKFKKGTFFYKSFFVEVLSFLLMNITILIFSENISKLIMNSDLQIGFNEVFEVIVVMILVWIFYTFTVSILIKNQKATLGIFLFMLFFIFMISKKIGSINLFFPILFTFFGICLFYIILIEKDEKASFYTPAFLVAFSIILLGTTLIFIDIVYKKLNFGNIYYKYVILDKNAKLPNEICDDRYIKNIKEIKEMLSYCDENLTYKLENNEKKSIKIPSNCIAFANKDGYIYKTYNKKDLCRDNKKDINVSVVMPTYFIKKYDSIELYNIKAITKIGSSWHIKAVNDFRFKIDKDHVKTEVE</sequence>
<evidence type="ECO:0000313" key="3">
    <source>
        <dbReference type="Proteomes" id="UP001075225"/>
    </source>
</evidence>
<feature type="transmembrane region" description="Helical" evidence="1">
    <location>
        <begin position="301"/>
        <end position="323"/>
    </location>
</feature>
<feature type="transmembrane region" description="Helical" evidence="1">
    <location>
        <begin position="350"/>
        <end position="371"/>
    </location>
</feature>
<accession>A0A9Q4PU91</accession>
<keyword evidence="1" id="KW-1133">Transmembrane helix</keyword>
<keyword evidence="1" id="KW-0812">Transmembrane</keyword>
<protein>
    <submittedName>
        <fullName evidence="2">Uncharacterized protein</fullName>
    </submittedName>
</protein>
<dbReference type="AlphaFoldDB" id="A0A9Q4PU91"/>
<feature type="transmembrane region" description="Helical" evidence="1">
    <location>
        <begin position="383"/>
        <end position="404"/>
    </location>
</feature>
<dbReference type="Proteomes" id="UP001075225">
    <property type="component" value="Unassembled WGS sequence"/>
</dbReference>
<gene>
    <name evidence="2" type="ORF">O6B32_09085</name>
</gene>
<keyword evidence="1" id="KW-0472">Membrane</keyword>
<organism evidence="2 3">
    <name type="scientific">Campylobacter ureolyticus</name>
    <dbReference type="NCBI Taxonomy" id="827"/>
    <lineage>
        <taxon>Bacteria</taxon>
        <taxon>Pseudomonadati</taxon>
        <taxon>Campylobacterota</taxon>
        <taxon>Epsilonproteobacteria</taxon>
        <taxon>Campylobacterales</taxon>
        <taxon>Campylobacteraceae</taxon>
        <taxon>Campylobacter</taxon>
    </lineage>
</organism>